<name>A0ABX1QTW2_9FLAO</name>
<sequence>MRKNVILIIVSLLLVKCSSTQTKEKTFNERLNFSKCLLEEKSFDYIETKLSKGYSIKKINLKGFCEYRFVYKDSSIFYVSSNIYNGSRLNYDNLFSIGINGYNKRNTISSDIIKNEGVNKNLYWLEFILGDYVVGYVGVKEERKNEFNEMVKNVIVLKKKG</sequence>
<feature type="chain" id="PRO_5047033131" description="Lipoprotein" evidence="1">
    <location>
        <begin position="23"/>
        <end position="161"/>
    </location>
</feature>
<dbReference type="RefSeq" id="WP_169523062.1">
    <property type="nucleotide sequence ID" value="NZ_JAAMPT010000200.1"/>
</dbReference>
<dbReference type="EMBL" id="JAAMPT010000200">
    <property type="protein sequence ID" value="NMH24465.1"/>
    <property type="molecule type" value="Genomic_DNA"/>
</dbReference>
<evidence type="ECO:0000313" key="3">
    <source>
        <dbReference type="Proteomes" id="UP000767947"/>
    </source>
</evidence>
<organism evidence="2 3">
    <name type="scientific">Flavobacterium solisilvae</name>
    <dbReference type="NCBI Taxonomy" id="1852019"/>
    <lineage>
        <taxon>Bacteria</taxon>
        <taxon>Pseudomonadati</taxon>
        <taxon>Bacteroidota</taxon>
        <taxon>Flavobacteriia</taxon>
        <taxon>Flavobacteriales</taxon>
        <taxon>Flavobacteriaceae</taxon>
        <taxon>Flavobacterium</taxon>
    </lineage>
</organism>
<proteinExistence type="predicted"/>
<evidence type="ECO:0008006" key="4">
    <source>
        <dbReference type="Google" id="ProtNLM"/>
    </source>
</evidence>
<feature type="signal peptide" evidence="1">
    <location>
        <begin position="1"/>
        <end position="22"/>
    </location>
</feature>
<evidence type="ECO:0000256" key="1">
    <source>
        <dbReference type="SAM" id="SignalP"/>
    </source>
</evidence>
<reference evidence="2 3" key="1">
    <citation type="submission" date="2020-02" db="EMBL/GenBank/DDBJ databases">
        <title>Flavobacterium sp. genome.</title>
        <authorList>
            <person name="Jung H.S."/>
            <person name="Baek J.H."/>
            <person name="Jeon C.O."/>
        </authorList>
    </citation>
    <scope>NUCLEOTIDE SEQUENCE [LARGE SCALE GENOMIC DNA]</scope>
    <source>
        <strain evidence="2 3">SE-s27</strain>
    </source>
</reference>
<protein>
    <recommendedName>
        <fullName evidence="4">Lipoprotein</fullName>
    </recommendedName>
</protein>
<comment type="caution">
    <text evidence="2">The sequence shown here is derived from an EMBL/GenBank/DDBJ whole genome shotgun (WGS) entry which is preliminary data.</text>
</comment>
<keyword evidence="1" id="KW-0732">Signal</keyword>
<evidence type="ECO:0000313" key="2">
    <source>
        <dbReference type="EMBL" id="NMH24465.1"/>
    </source>
</evidence>
<accession>A0ABX1QTW2</accession>
<keyword evidence="3" id="KW-1185">Reference proteome</keyword>
<dbReference type="Proteomes" id="UP000767947">
    <property type="component" value="Unassembled WGS sequence"/>
</dbReference>
<gene>
    <name evidence="2" type="ORF">G6042_04195</name>
</gene>